<dbReference type="EMBL" id="MRZV01002541">
    <property type="protein sequence ID" value="PIK33465.1"/>
    <property type="molecule type" value="Genomic_DNA"/>
</dbReference>
<protein>
    <recommendedName>
        <fullName evidence="8">Hyalin</fullName>
    </recommendedName>
</protein>
<feature type="domain" description="HYR" evidence="5">
    <location>
        <begin position="268"/>
        <end position="354"/>
    </location>
</feature>
<dbReference type="PANTHER" id="PTHR24273:SF32">
    <property type="entry name" value="HYALIN"/>
    <property type="match status" value="1"/>
</dbReference>
<keyword evidence="3" id="KW-0245">EGF-like domain</keyword>
<dbReference type="Pfam" id="PF01390">
    <property type="entry name" value="SEA"/>
    <property type="match status" value="1"/>
</dbReference>
<evidence type="ECO:0008006" key="8">
    <source>
        <dbReference type="Google" id="ProtNLM"/>
    </source>
</evidence>
<dbReference type="InterPro" id="IPR000742">
    <property type="entry name" value="EGF"/>
</dbReference>
<comment type="caution">
    <text evidence="6">The sequence shown here is derived from an EMBL/GenBank/DDBJ whole genome shotgun (WGS) entry which is preliminary data.</text>
</comment>
<feature type="domain" description="HYR" evidence="5">
    <location>
        <begin position="763"/>
        <end position="846"/>
    </location>
</feature>
<evidence type="ECO:0000313" key="6">
    <source>
        <dbReference type="EMBL" id="PIK33465.1"/>
    </source>
</evidence>
<dbReference type="PROSITE" id="PS50026">
    <property type="entry name" value="EGF_3"/>
    <property type="match status" value="1"/>
</dbReference>
<comment type="caution">
    <text evidence="3">Lacks conserved residue(s) required for the propagation of feature annotation.</text>
</comment>
<gene>
    <name evidence="6" type="ORF">BSL78_29713</name>
</gene>
<evidence type="ECO:0000256" key="1">
    <source>
        <dbReference type="ARBA" id="ARBA00022737"/>
    </source>
</evidence>
<evidence type="ECO:0000259" key="5">
    <source>
        <dbReference type="PROSITE" id="PS50825"/>
    </source>
</evidence>
<dbReference type="Pfam" id="PF00008">
    <property type="entry name" value="EGF"/>
    <property type="match status" value="1"/>
</dbReference>
<dbReference type="InterPro" id="IPR000152">
    <property type="entry name" value="EGF-type_Asp/Asn_hydroxyl_site"/>
</dbReference>
<proteinExistence type="predicted"/>
<feature type="domain" description="HYR" evidence="5">
    <location>
        <begin position="517"/>
        <end position="598"/>
    </location>
</feature>
<dbReference type="Pfam" id="PF02494">
    <property type="entry name" value="HYR"/>
    <property type="match status" value="11"/>
</dbReference>
<dbReference type="AlphaFoldDB" id="A0A2G8JCJ4"/>
<dbReference type="InterPro" id="IPR003410">
    <property type="entry name" value="HYR_dom"/>
</dbReference>
<reference evidence="6 7" key="1">
    <citation type="journal article" date="2017" name="PLoS Biol.">
        <title>The sea cucumber genome provides insights into morphological evolution and visceral regeneration.</title>
        <authorList>
            <person name="Zhang X."/>
            <person name="Sun L."/>
            <person name="Yuan J."/>
            <person name="Sun Y."/>
            <person name="Gao Y."/>
            <person name="Zhang L."/>
            <person name="Li S."/>
            <person name="Dai H."/>
            <person name="Hamel J.F."/>
            <person name="Liu C."/>
            <person name="Yu Y."/>
            <person name="Liu S."/>
            <person name="Lin W."/>
            <person name="Guo K."/>
            <person name="Jin S."/>
            <person name="Xu P."/>
            <person name="Storey K.B."/>
            <person name="Huan P."/>
            <person name="Zhang T."/>
            <person name="Zhou Y."/>
            <person name="Zhang J."/>
            <person name="Lin C."/>
            <person name="Li X."/>
            <person name="Xing L."/>
            <person name="Huo D."/>
            <person name="Sun M."/>
            <person name="Wang L."/>
            <person name="Mercier A."/>
            <person name="Li F."/>
            <person name="Yang H."/>
            <person name="Xiang J."/>
        </authorList>
    </citation>
    <scope>NUCLEOTIDE SEQUENCE [LARGE SCALE GENOMIC DNA]</scope>
    <source>
        <strain evidence="6">Shaxun</strain>
        <tissue evidence="6">Muscle</tissue>
    </source>
</reference>
<dbReference type="SMART" id="SM00181">
    <property type="entry name" value="EGF"/>
    <property type="match status" value="1"/>
</dbReference>
<feature type="domain" description="HYR" evidence="5">
    <location>
        <begin position="930"/>
        <end position="1013"/>
    </location>
</feature>
<feature type="domain" description="HYR" evidence="5">
    <location>
        <begin position="599"/>
        <end position="675"/>
    </location>
</feature>
<dbReference type="PROSITE" id="PS01186">
    <property type="entry name" value="EGF_2"/>
    <property type="match status" value="1"/>
</dbReference>
<dbReference type="Gene3D" id="2.10.25.10">
    <property type="entry name" value="Laminin"/>
    <property type="match status" value="1"/>
</dbReference>
<accession>A0A2G8JCJ4</accession>
<feature type="domain" description="HYR" evidence="5">
    <location>
        <begin position="847"/>
        <end position="929"/>
    </location>
</feature>
<feature type="domain" description="HYR" evidence="5">
    <location>
        <begin position="358"/>
        <end position="442"/>
    </location>
</feature>
<feature type="domain" description="HYR" evidence="5">
    <location>
        <begin position="131"/>
        <end position="215"/>
    </location>
</feature>
<feature type="domain" description="EGF-like" evidence="4">
    <location>
        <begin position="3"/>
        <end position="39"/>
    </location>
</feature>
<evidence type="ECO:0000259" key="4">
    <source>
        <dbReference type="PROSITE" id="PS50026"/>
    </source>
</evidence>
<sequence>MANAVACFQNNCENGSTCQDNLQWYLCICPDGFKGRHCNETVTGPRETQPPTITNCPTNIVDTITSMFTMVEWTEPSVTDENNVHKILQTHFSDNSFFSIGVTKVDYIFADDFANIANCSFTITLSSSSVADSNPPNVIFCPDNINQVAPIGSSSVEVFWNEPIVTDETGPVTVERQNVLSGHSFVVNTHTTVMYEFSDIDGNLATCSFTVIVTEAGTLYVLCEPPFTSGSISIPAGSNISVEYQFSDLDRNMAVCQFNIIVRNQEESDTIPPTILNCTSDVILDADPVTGEAVAIWDIPFAVDNNGPVFLISEPPFPSGSISIPAGSNISVEYKFSDLDRNMAVCQFNVIVRNQAGVDTIAPTISHCPSDVILDPNPVTGEAVANWEVPIAEDNNSPAILITQPPSPGTTFFAGSTTVIEYIFTDSDQNTVSCSFSVIVNDLIALAITCPNDIQQTVDAPENTHAVVTWEDPVVPTGDFHIAGTHVSGTEFPIGITNVSYAVIDSEDNQAGCSFTIEILTFEAIICPNDIQQTVDAPETTHVVVTWEDPVVPDGDFSVSGTHASGTAFPVGITNVSYVVIDSEGNIAGCFFTIEILTFEAPSITCPVDIEVTVSSTEEGADIHWDAPTVTEPGQYLIGSRSPGFLGIGSYNVTYYLYGVTGPLAECSFSVNVIQREPDLVPPGFIGCPVETITASLGPGETSTEVFWTEPTASEHYAQVAVSADFNPGHRFPPGQTTVSYIVRDEFGNTGVCNFLVEVFPFVDTMPPTITNCPDNMTKYVLSGSPDPTVEWNVPSASDDDSDVNFVNATNHPGDTFPRGVTMVTYTYEDQSSNQATCVFTVMVIEIVEPILFRCPFVINVDVEVGLEGSEVTWEEPFVTTSLNDQELSRTAIPGTYFPLGISTVTYTFNFPELPQFSLNCSFIVNVMAVDEMPPLVIYCPGNIQKLINNPNANPVIKWNDPIVEDDSGKFSVVEQSHSSGTEFPIGATEVSYKFMDESRNVAECKFQVSVQNISAAVLLPMTFDVQGDYDDDLRITTSNAYITFVQSLGEALDVVINSRRQLRTSFGGLSIVQLTPGSIVADVEMWFHTVPPVNDISLLMRNIIDDMVQDNFGHLGNLNINSFQIGKLLV</sequence>
<feature type="disulfide bond" evidence="3">
    <location>
        <begin position="29"/>
        <end position="38"/>
    </location>
</feature>
<evidence type="ECO:0000313" key="7">
    <source>
        <dbReference type="Proteomes" id="UP000230750"/>
    </source>
</evidence>
<keyword evidence="2 3" id="KW-1015">Disulfide bond</keyword>
<dbReference type="PROSITE" id="PS00010">
    <property type="entry name" value="ASX_HYDROXYL"/>
    <property type="match status" value="1"/>
</dbReference>
<dbReference type="CDD" id="cd00054">
    <property type="entry name" value="EGF_CA"/>
    <property type="match status" value="1"/>
</dbReference>
<keyword evidence="7" id="KW-1185">Reference proteome</keyword>
<name>A0A2G8JCJ4_STIJA</name>
<dbReference type="PROSITE" id="PS50825">
    <property type="entry name" value="HYR"/>
    <property type="match status" value="10"/>
</dbReference>
<evidence type="ECO:0000256" key="2">
    <source>
        <dbReference type="ARBA" id="ARBA00023157"/>
    </source>
</evidence>
<feature type="domain" description="HYR" evidence="5">
    <location>
        <begin position="678"/>
        <end position="761"/>
    </location>
</feature>
<keyword evidence="1" id="KW-0677">Repeat</keyword>
<dbReference type="InterPro" id="IPR000082">
    <property type="entry name" value="SEA_dom"/>
</dbReference>
<evidence type="ECO:0000256" key="3">
    <source>
        <dbReference type="PROSITE-ProRule" id="PRU00076"/>
    </source>
</evidence>
<dbReference type="STRING" id="307972.A0A2G8JCJ4"/>
<organism evidence="6 7">
    <name type="scientific">Stichopus japonicus</name>
    <name type="common">Sea cucumber</name>
    <dbReference type="NCBI Taxonomy" id="307972"/>
    <lineage>
        <taxon>Eukaryota</taxon>
        <taxon>Metazoa</taxon>
        <taxon>Echinodermata</taxon>
        <taxon>Eleutherozoa</taxon>
        <taxon>Echinozoa</taxon>
        <taxon>Holothuroidea</taxon>
        <taxon>Aspidochirotacea</taxon>
        <taxon>Aspidochirotida</taxon>
        <taxon>Stichopodidae</taxon>
        <taxon>Apostichopus</taxon>
    </lineage>
</organism>
<dbReference type="PROSITE" id="PS00022">
    <property type="entry name" value="EGF_1"/>
    <property type="match status" value="1"/>
</dbReference>
<dbReference type="OrthoDB" id="6086738at2759"/>
<dbReference type="PANTHER" id="PTHR24273">
    <property type="entry name" value="FI04643P-RELATED"/>
    <property type="match status" value="1"/>
</dbReference>
<dbReference type="SUPFAM" id="SSF57196">
    <property type="entry name" value="EGF/Laminin"/>
    <property type="match status" value="1"/>
</dbReference>
<dbReference type="Proteomes" id="UP000230750">
    <property type="component" value="Unassembled WGS sequence"/>
</dbReference>
<feature type="domain" description="HYR" evidence="5">
    <location>
        <begin position="46"/>
        <end position="127"/>
    </location>
</feature>